<keyword evidence="1" id="KW-0472">Membrane</keyword>
<gene>
    <name evidence="2" type="ORF">GQ26_0061380</name>
</gene>
<sequence>MVFDLGPQRVSVMRMTLRKGTVKWYLFVLWGCRGFFWG</sequence>
<evidence type="ECO:0000313" key="2">
    <source>
        <dbReference type="EMBL" id="KFX50842.1"/>
    </source>
</evidence>
<keyword evidence="1" id="KW-1133">Transmembrane helix</keyword>
<dbReference type="AlphaFoldDB" id="A0A093VE68"/>
<proteinExistence type="predicted"/>
<accession>A0A093VE68</accession>
<dbReference type="HOGENOM" id="CLU_3335887_0_0_1"/>
<evidence type="ECO:0000256" key="1">
    <source>
        <dbReference type="SAM" id="Phobius"/>
    </source>
</evidence>
<feature type="transmembrane region" description="Helical" evidence="1">
    <location>
        <begin position="21"/>
        <end position="37"/>
    </location>
</feature>
<comment type="caution">
    <text evidence="2">The sequence shown here is derived from an EMBL/GenBank/DDBJ whole genome shotgun (WGS) entry which is preliminary data.</text>
</comment>
<name>A0A093VE68_TALMA</name>
<reference evidence="2" key="2">
    <citation type="journal article" date="2014" name="PLoS Genet.">
        <title>Signature gene expression reveals novel clues to the molecular mechanisms of dimorphic transition in Penicillium marneffei.</title>
        <authorList>
            <person name="Yang E."/>
            <person name="Wang G."/>
            <person name="Cai J."/>
            <person name="Woo P.C."/>
            <person name="Lau S.K."/>
            <person name="Yuen K.-Y."/>
            <person name="Chow W.-N."/>
            <person name="Lin X."/>
        </authorList>
    </citation>
    <scope>NUCLEOTIDE SEQUENCE</scope>
    <source>
        <strain evidence="2">PM1</strain>
    </source>
</reference>
<keyword evidence="1" id="KW-0812">Transmembrane</keyword>
<protein>
    <submittedName>
        <fullName evidence="2">Uncharacterized protein</fullName>
    </submittedName>
</protein>
<reference key="1">
    <citation type="journal article" date="2014" name="PLoS Genet.">
        <title>Signature Gene Expression Reveals Novel Clues to the Molecular Mechanisms of Dimorphic Transition in Penicillium marneffei.</title>
        <authorList>
            <person name="Yang E."/>
            <person name="Wang G."/>
            <person name="Cai J."/>
            <person name="Woo P.C."/>
            <person name="Lau S.K."/>
            <person name="Yuen K.-Y."/>
            <person name="Chow W.-N."/>
            <person name="Lin X."/>
        </authorList>
    </citation>
    <scope>NUCLEOTIDE SEQUENCE [LARGE SCALE GENOMIC DNA]</scope>
    <source>
        <strain>PM1</strain>
    </source>
</reference>
<organism evidence="2">
    <name type="scientific">Talaromyces marneffei PM1</name>
    <dbReference type="NCBI Taxonomy" id="1077442"/>
    <lineage>
        <taxon>Eukaryota</taxon>
        <taxon>Fungi</taxon>
        <taxon>Dikarya</taxon>
        <taxon>Ascomycota</taxon>
        <taxon>Pezizomycotina</taxon>
        <taxon>Eurotiomycetes</taxon>
        <taxon>Eurotiomycetidae</taxon>
        <taxon>Eurotiales</taxon>
        <taxon>Trichocomaceae</taxon>
        <taxon>Talaromyces</taxon>
        <taxon>Talaromyces sect. Talaromyces</taxon>
    </lineage>
</organism>
<dbReference type="EMBL" id="JPOX01000006">
    <property type="protein sequence ID" value="KFX50842.1"/>
    <property type="molecule type" value="Genomic_DNA"/>
</dbReference>